<accession>A0A2A9ECG1</accession>
<comment type="caution">
    <text evidence="2">The sequence shown here is derived from an EMBL/GenBank/DDBJ whole genome shotgun (WGS) entry which is preliminary data.</text>
</comment>
<evidence type="ECO:0000313" key="2">
    <source>
        <dbReference type="EMBL" id="PFG35910.1"/>
    </source>
</evidence>
<keyword evidence="3" id="KW-1185">Reference proteome</keyword>
<dbReference type="InterPro" id="IPR019660">
    <property type="entry name" value="Put_sensory_transdc_reg_YbjN"/>
</dbReference>
<protein>
    <submittedName>
        <fullName evidence="2">Putative sensory transduction regulator</fullName>
    </submittedName>
</protein>
<evidence type="ECO:0000256" key="1">
    <source>
        <dbReference type="SAM" id="MobiDB-lite"/>
    </source>
</evidence>
<dbReference type="Proteomes" id="UP000221394">
    <property type="component" value="Unassembled WGS sequence"/>
</dbReference>
<dbReference type="EMBL" id="PDJH01000001">
    <property type="protein sequence ID" value="PFG35910.1"/>
    <property type="molecule type" value="Genomic_DNA"/>
</dbReference>
<dbReference type="RefSeq" id="WP_098457147.1">
    <property type="nucleotide sequence ID" value="NZ_PDJH01000001.1"/>
</dbReference>
<dbReference type="AlphaFoldDB" id="A0A2A9ECG1"/>
<sequence length="191" mass="20989">MAFWTRDSRRGPSEEPDGAGQEPSAGPALSPLDLPDEHPTTTDPAVFPRPVSIDRVAEDLRRRGAGFSVADRTGELTTLWGTRSFVLSTLGDPPTILQVRGQWNREASIYHLDDILAFCNDWNMQRFWPKCYAQVRDDGAVLVRAENAYDLHAGINDAQLNQLVSSAFATTATFFAGLDARFPDPLLEAGA</sequence>
<dbReference type="OrthoDB" id="3256964at2"/>
<dbReference type="Pfam" id="PF10722">
    <property type="entry name" value="YbjN"/>
    <property type="match status" value="1"/>
</dbReference>
<proteinExistence type="predicted"/>
<reference evidence="2 3" key="1">
    <citation type="submission" date="2017-10" db="EMBL/GenBank/DDBJ databases">
        <title>Sequencing the genomes of 1000 actinobacteria strains.</title>
        <authorList>
            <person name="Klenk H.-P."/>
        </authorList>
    </citation>
    <scope>NUCLEOTIDE SEQUENCE [LARGE SCALE GENOMIC DNA]</scope>
    <source>
        <strain evidence="2 3">DSM 21574</strain>
    </source>
</reference>
<gene>
    <name evidence="2" type="ORF">ATL41_0610</name>
</gene>
<feature type="compositionally biased region" description="Basic and acidic residues" evidence="1">
    <location>
        <begin position="1"/>
        <end position="13"/>
    </location>
</feature>
<feature type="region of interest" description="Disordered" evidence="1">
    <location>
        <begin position="1"/>
        <end position="49"/>
    </location>
</feature>
<evidence type="ECO:0000313" key="3">
    <source>
        <dbReference type="Proteomes" id="UP000221394"/>
    </source>
</evidence>
<name>A0A2A9ECG1_9MICO</name>
<organism evidence="2 3">
    <name type="scientific">Flavimobilis soli</name>
    <dbReference type="NCBI Taxonomy" id="442709"/>
    <lineage>
        <taxon>Bacteria</taxon>
        <taxon>Bacillati</taxon>
        <taxon>Actinomycetota</taxon>
        <taxon>Actinomycetes</taxon>
        <taxon>Micrococcales</taxon>
        <taxon>Jonesiaceae</taxon>
        <taxon>Flavimobilis</taxon>
    </lineage>
</organism>